<evidence type="ECO:0000313" key="2">
    <source>
        <dbReference type="EMBL" id="MBE1557105.1"/>
    </source>
</evidence>
<sequence length="341" mass="39245">MKLKYFPYIVILIFIGYFLIYEFNAKHINRKEVTKEVTKEIIYDETKNYNYVPYANQGTSLGIVNDKHNELIEISNFKIEKNEMFNKTLAIVNQNDYPEDYLIIPLINYQQKHILPGNKKQNKLKITIKPQEIVFIPFSISNLKNGFHDFTFLIAQDPNNQDLSKEYRISTTGSNLMSIRGTINKGSNKNNSFNKFSKVSTDNTINENNNVQNLNGLLLTKNEKLVPWLNESVYNNNDKIQFNINIGNTEKENKTFAVASFINWDQVSINADSDSKVFFGQIDQNSSASIKGEINKMDIKKNSISNYTTVLIPFPYQEINPLDPSFSIESSGRVGLDNREN</sequence>
<dbReference type="RefSeq" id="WP_192600692.1">
    <property type="nucleotide sequence ID" value="NZ_JADBEL010000051.1"/>
</dbReference>
<keyword evidence="1" id="KW-1133">Transmembrane helix</keyword>
<dbReference type="Proteomes" id="UP000658225">
    <property type="component" value="Unassembled WGS sequence"/>
</dbReference>
<proteinExistence type="predicted"/>
<organism evidence="2 3">
    <name type="scientific">Sporosarcina limicola</name>
    <dbReference type="NCBI Taxonomy" id="34101"/>
    <lineage>
        <taxon>Bacteria</taxon>
        <taxon>Bacillati</taxon>
        <taxon>Bacillota</taxon>
        <taxon>Bacilli</taxon>
        <taxon>Bacillales</taxon>
        <taxon>Caryophanaceae</taxon>
        <taxon>Sporosarcina</taxon>
    </lineage>
</organism>
<evidence type="ECO:0000256" key="1">
    <source>
        <dbReference type="SAM" id="Phobius"/>
    </source>
</evidence>
<accession>A0A927MLU3</accession>
<comment type="caution">
    <text evidence="2">The sequence shown here is derived from an EMBL/GenBank/DDBJ whole genome shotgun (WGS) entry which is preliminary data.</text>
</comment>
<dbReference type="EMBL" id="JADBEL010000051">
    <property type="protein sequence ID" value="MBE1557105.1"/>
    <property type="molecule type" value="Genomic_DNA"/>
</dbReference>
<keyword evidence="3" id="KW-1185">Reference proteome</keyword>
<dbReference type="AlphaFoldDB" id="A0A927MLU3"/>
<reference evidence="2" key="1">
    <citation type="submission" date="2020-10" db="EMBL/GenBank/DDBJ databases">
        <title>Genomic Encyclopedia of Type Strains, Phase IV (KMG-IV): sequencing the most valuable type-strain genomes for metagenomic binning, comparative biology and taxonomic classification.</title>
        <authorList>
            <person name="Goeker M."/>
        </authorList>
    </citation>
    <scope>NUCLEOTIDE SEQUENCE</scope>
    <source>
        <strain evidence="2">DSM 13886</strain>
    </source>
</reference>
<protein>
    <submittedName>
        <fullName evidence="2">Uncharacterized protein</fullName>
    </submittedName>
</protein>
<evidence type="ECO:0000313" key="3">
    <source>
        <dbReference type="Proteomes" id="UP000658225"/>
    </source>
</evidence>
<gene>
    <name evidence="2" type="ORF">H4683_004237</name>
</gene>
<keyword evidence="1" id="KW-0472">Membrane</keyword>
<keyword evidence="1" id="KW-0812">Transmembrane</keyword>
<feature type="transmembrane region" description="Helical" evidence="1">
    <location>
        <begin position="6"/>
        <end position="23"/>
    </location>
</feature>
<name>A0A927MLU3_9BACL</name>